<dbReference type="InterPro" id="IPR001650">
    <property type="entry name" value="Helicase_C-like"/>
</dbReference>
<dbReference type="InterPro" id="IPR014001">
    <property type="entry name" value="Helicase_ATP-bd"/>
</dbReference>
<evidence type="ECO:0000313" key="6">
    <source>
        <dbReference type="EMBL" id="MFC5951738.1"/>
    </source>
</evidence>
<dbReference type="InterPro" id="IPR027417">
    <property type="entry name" value="P-loop_NTPase"/>
</dbReference>
<dbReference type="RefSeq" id="WP_379569973.1">
    <property type="nucleotide sequence ID" value="NZ_JBHSQK010000081.1"/>
</dbReference>
<keyword evidence="2" id="KW-0067">ATP-binding</keyword>
<reference evidence="7" key="1">
    <citation type="journal article" date="2019" name="Int. J. Syst. Evol. Microbiol.">
        <title>The Global Catalogue of Microorganisms (GCM) 10K type strain sequencing project: providing services to taxonomists for standard genome sequencing and annotation.</title>
        <authorList>
            <consortium name="The Broad Institute Genomics Platform"/>
            <consortium name="The Broad Institute Genome Sequencing Center for Infectious Disease"/>
            <person name="Wu L."/>
            <person name="Ma J."/>
        </authorList>
    </citation>
    <scope>NUCLEOTIDE SEQUENCE [LARGE SCALE GENOMIC DNA]</scope>
    <source>
        <strain evidence="7">CGMCC 4.7397</strain>
    </source>
</reference>
<evidence type="ECO:0000313" key="7">
    <source>
        <dbReference type="Proteomes" id="UP001596119"/>
    </source>
</evidence>
<accession>A0ABW1IFY1</accession>
<feature type="domain" description="Helicase ATP-binding" evidence="4">
    <location>
        <begin position="131"/>
        <end position="308"/>
    </location>
</feature>
<name>A0ABW1IFY1_9PSEU</name>
<dbReference type="SMART" id="SM00490">
    <property type="entry name" value="HELICc"/>
    <property type="match status" value="1"/>
</dbReference>
<dbReference type="SUPFAM" id="SSF52540">
    <property type="entry name" value="P-loop containing nucleoside triphosphate hydrolases"/>
    <property type="match status" value="1"/>
</dbReference>
<dbReference type="GO" id="GO:0004386">
    <property type="term" value="F:helicase activity"/>
    <property type="evidence" value="ECO:0007669"/>
    <property type="project" value="UniProtKB-KW"/>
</dbReference>
<organism evidence="6 7">
    <name type="scientific">Pseudonocardia lutea</name>
    <dbReference type="NCBI Taxonomy" id="2172015"/>
    <lineage>
        <taxon>Bacteria</taxon>
        <taxon>Bacillati</taxon>
        <taxon>Actinomycetota</taxon>
        <taxon>Actinomycetes</taxon>
        <taxon>Pseudonocardiales</taxon>
        <taxon>Pseudonocardiaceae</taxon>
        <taxon>Pseudonocardia</taxon>
    </lineage>
</organism>
<dbReference type="PANTHER" id="PTHR47957:SF3">
    <property type="entry name" value="ATP-DEPENDENT HELICASE HRQ1"/>
    <property type="match status" value="1"/>
</dbReference>
<dbReference type="InterPro" id="IPR022307">
    <property type="entry name" value="Helicase_put_actinobac"/>
</dbReference>
<feature type="region of interest" description="Disordered" evidence="3">
    <location>
        <begin position="59"/>
        <end position="83"/>
    </location>
</feature>
<dbReference type="InterPro" id="IPR018973">
    <property type="entry name" value="MZB"/>
</dbReference>
<dbReference type="Pfam" id="PF09369">
    <property type="entry name" value="MZB"/>
    <property type="match status" value="1"/>
</dbReference>
<gene>
    <name evidence="6" type="ORF">ACFQH9_26090</name>
</gene>
<keyword evidence="1" id="KW-0547">Nucleotide-binding</keyword>
<dbReference type="EMBL" id="JBHSQK010000081">
    <property type="protein sequence ID" value="MFC5951738.1"/>
    <property type="molecule type" value="Genomic_DNA"/>
</dbReference>
<dbReference type="Gene3D" id="3.40.50.300">
    <property type="entry name" value="P-loop containing nucleotide triphosphate hydrolases"/>
    <property type="match status" value="2"/>
</dbReference>
<sequence>MRDQPIGWPGDGPVLVEGPPDPVVPASGPVRRSARGLELLGRVLAGSGVDPDVPVVELGAGGTLPPELAEDPEDPEGFDPAEATNPLRHAVRLPPRPGRAVDWPAWAPPEVVGAFRRTGVSRPWSHQAEGAELAHAGRDVVVATGTASGKSLVYQLPVLSRLTAEPRATALYLSPTKALAADQLRALRELGLSDVRPAALDGDTPMDERDWARRHARWIFSNPDMLHRSVLPRHGRWAGFLRRLAFVVVDECHTYRGVFGSHVALLLRRLLRIARRYGARPTIVLASATVARPAEFACRLTGREVTAVTEDGSPSAGRTVALWEPPLLLELNGENGAPVRRPASTESSRMLADLVVEGARTLAFVRSRRGAEVTALGAQRLVADVDPDLVPRISAYRGGYLPEERRALESALMRGELLGVATTNALELGVDIAGLDAVVVAGFPGTRASFWQQAGRAGRAADEALVVLVARDDPMDTYLVHHPRALLGAPVESCVLDPGNPYVLAPQLVCAAAEMPLTEQDVAEVFGGAVAEEVLAELVDDGVLRRRPTGWFWPTTREQPAASVDIRGSGLGQVALVEAGTGRMLGTVDGASAPGTAHPGAVYLHRGESYVVDELDLDAGVALVHQEEPDWRTDARSNSDVEIVAVRARSDHGPVSVCFGDVRVTSQVVGYQRRTPDGTVLETVPLEMPAQTLETRSVWYTIDETVLADAGIDPSRVPGALHAAEHAAIGLLPLFAICDRWDIGGLSTALHPDTGLPTVFVHDGHPGGAGLAERGHAVLERWLRATREAIRDCGCRTGCPSCVQSPKCGNGNNPLDKAGAVRVLDLVIGALVRHPGTG</sequence>
<dbReference type="Pfam" id="PF00271">
    <property type="entry name" value="Helicase_C"/>
    <property type="match status" value="1"/>
</dbReference>
<feature type="domain" description="Helicase C-terminal" evidence="5">
    <location>
        <begin position="350"/>
        <end position="502"/>
    </location>
</feature>
<dbReference type="PANTHER" id="PTHR47957">
    <property type="entry name" value="ATP-DEPENDENT HELICASE HRQ1"/>
    <property type="match status" value="1"/>
</dbReference>
<dbReference type="Proteomes" id="UP001596119">
    <property type="component" value="Unassembled WGS sequence"/>
</dbReference>
<dbReference type="CDD" id="cd18797">
    <property type="entry name" value="SF2_C_Hrq"/>
    <property type="match status" value="1"/>
</dbReference>
<dbReference type="NCBIfam" id="TIGR03817">
    <property type="entry name" value="DECH_helic"/>
    <property type="match status" value="1"/>
</dbReference>
<dbReference type="PROSITE" id="PS51194">
    <property type="entry name" value="HELICASE_CTER"/>
    <property type="match status" value="1"/>
</dbReference>
<evidence type="ECO:0000256" key="2">
    <source>
        <dbReference type="ARBA" id="ARBA00022840"/>
    </source>
</evidence>
<evidence type="ECO:0000259" key="5">
    <source>
        <dbReference type="PROSITE" id="PS51194"/>
    </source>
</evidence>
<evidence type="ECO:0000259" key="4">
    <source>
        <dbReference type="PROSITE" id="PS51192"/>
    </source>
</evidence>
<dbReference type="SMART" id="SM00487">
    <property type="entry name" value="DEXDc"/>
    <property type="match status" value="1"/>
</dbReference>
<protein>
    <submittedName>
        <fullName evidence="6">DEAD/DEAH box helicase</fullName>
    </submittedName>
</protein>
<dbReference type="Pfam" id="PF00270">
    <property type="entry name" value="DEAD"/>
    <property type="match status" value="1"/>
</dbReference>
<evidence type="ECO:0000256" key="3">
    <source>
        <dbReference type="SAM" id="MobiDB-lite"/>
    </source>
</evidence>
<dbReference type="Pfam" id="PF22982">
    <property type="entry name" value="WHD_HRQ1"/>
    <property type="match status" value="1"/>
</dbReference>
<evidence type="ECO:0000256" key="1">
    <source>
        <dbReference type="ARBA" id="ARBA00022741"/>
    </source>
</evidence>
<keyword evidence="6" id="KW-0378">Hydrolase</keyword>
<dbReference type="InterPro" id="IPR011545">
    <property type="entry name" value="DEAD/DEAH_box_helicase_dom"/>
</dbReference>
<proteinExistence type="predicted"/>
<dbReference type="InterPro" id="IPR055227">
    <property type="entry name" value="HRQ1_WHD"/>
</dbReference>
<dbReference type="PROSITE" id="PS51192">
    <property type="entry name" value="HELICASE_ATP_BIND_1"/>
    <property type="match status" value="1"/>
</dbReference>
<comment type="caution">
    <text evidence="6">The sequence shown here is derived from an EMBL/GenBank/DDBJ whole genome shotgun (WGS) entry which is preliminary data.</text>
</comment>
<keyword evidence="6" id="KW-0347">Helicase</keyword>
<keyword evidence="7" id="KW-1185">Reference proteome</keyword>
<feature type="compositionally biased region" description="Acidic residues" evidence="3">
    <location>
        <begin position="68"/>
        <end position="79"/>
    </location>
</feature>
<dbReference type="CDD" id="cd17923">
    <property type="entry name" value="DEXHc_Hrq1-like"/>
    <property type="match status" value="1"/>
</dbReference>
<feature type="region of interest" description="Disordered" evidence="3">
    <location>
        <begin position="1"/>
        <end position="29"/>
    </location>
</feature>